<feature type="signal peptide" evidence="1">
    <location>
        <begin position="1"/>
        <end position="21"/>
    </location>
</feature>
<feature type="chain" id="PRO_5042217643" description="Secreted protein" evidence="1">
    <location>
        <begin position="22"/>
        <end position="63"/>
    </location>
</feature>
<evidence type="ECO:0000256" key="1">
    <source>
        <dbReference type="SAM" id="SignalP"/>
    </source>
</evidence>
<proteinExistence type="predicted"/>
<evidence type="ECO:0008006" key="4">
    <source>
        <dbReference type="Google" id="ProtNLM"/>
    </source>
</evidence>
<accession>A0AAE1TVT1</accession>
<reference evidence="2" key="1">
    <citation type="submission" date="2023-11" db="EMBL/GenBank/DDBJ databases">
        <title>Genome assemblies of two species of porcelain crab, Petrolisthes cinctipes and Petrolisthes manimaculis (Anomura: Porcellanidae).</title>
        <authorList>
            <person name="Angst P."/>
        </authorList>
    </citation>
    <scope>NUCLEOTIDE SEQUENCE</scope>
    <source>
        <strain evidence="2">PB745_02</strain>
        <tissue evidence="2">Gill</tissue>
    </source>
</reference>
<comment type="caution">
    <text evidence="2">The sequence shown here is derived from an EMBL/GenBank/DDBJ whole genome shotgun (WGS) entry which is preliminary data.</text>
</comment>
<name>A0AAE1TVT1_9EUCA</name>
<sequence>MLRFLVLASVVASSVVLCVSGASVEGPGSSRFLSIGAGHDHEYNCTGGGIFTDQGQFGYTCPA</sequence>
<evidence type="ECO:0000313" key="2">
    <source>
        <dbReference type="EMBL" id="KAK4299376.1"/>
    </source>
</evidence>
<keyword evidence="1" id="KW-0732">Signal</keyword>
<organism evidence="2 3">
    <name type="scientific">Petrolisthes manimaculis</name>
    <dbReference type="NCBI Taxonomy" id="1843537"/>
    <lineage>
        <taxon>Eukaryota</taxon>
        <taxon>Metazoa</taxon>
        <taxon>Ecdysozoa</taxon>
        <taxon>Arthropoda</taxon>
        <taxon>Crustacea</taxon>
        <taxon>Multicrustacea</taxon>
        <taxon>Malacostraca</taxon>
        <taxon>Eumalacostraca</taxon>
        <taxon>Eucarida</taxon>
        <taxon>Decapoda</taxon>
        <taxon>Pleocyemata</taxon>
        <taxon>Anomura</taxon>
        <taxon>Galatheoidea</taxon>
        <taxon>Porcellanidae</taxon>
        <taxon>Petrolisthes</taxon>
    </lineage>
</organism>
<gene>
    <name evidence="2" type="ORF">Pmani_028340</name>
</gene>
<dbReference type="AlphaFoldDB" id="A0AAE1TVT1"/>
<dbReference type="EMBL" id="JAWZYT010003256">
    <property type="protein sequence ID" value="KAK4299376.1"/>
    <property type="molecule type" value="Genomic_DNA"/>
</dbReference>
<dbReference type="Proteomes" id="UP001292094">
    <property type="component" value="Unassembled WGS sequence"/>
</dbReference>
<evidence type="ECO:0000313" key="3">
    <source>
        <dbReference type="Proteomes" id="UP001292094"/>
    </source>
</evidence>
<keyword evidence="3" id="KW-1185">Reference proteome</keyword>
<protein>
    <recommendedName>
        <fullName evidence="4">Secreted protein</fullName>
    </recommendedName>
</protein>